<dbReference type="PANTHER" id="PTHR22916:SF3">
    <property type="entry name" value="UDP-GLCNAC:BETAGAL BETA-1,3-N-ACETYLGLUCOSAMINYLTRANSFERASE-LIKE PROTEIN 1"/>
    <property type="match status" value="1"/>
</dbReference>
<keyword evidence="2" id="KW-0808">Transferase</keyword>
<protein>
    <submittedName>
        <fullName evidence="2">Glycosyltransferase involved in cell wall biosynthesis</fullName>
    </submittedName>
</protein>
<dbReference type="Gene3D" id="3.90.550.10">
    <property type="entry name" value="Spore Coat Polysaccharide Biosynthesis Protein SpsA, Chain A"/>
    <property type="match status" value="1"/>
</dbReference>
<gene>
    <name evidence="2" type="ORF">CLV98_101576</name>
</gene>
<evidence type="ECO:0000313" key="3">
    <source>
        <dbReference type="Proteomes" id="UP000245880"/>
    </source>
</evidence>
<dbReference type="InterPro" id="IPR001173">
    <property type="entry name" value="Glyco_trans_2-like"/>
</dbReference>
<dbReference type="EMBL" id="QGDT01000001">
    <property type="protein sequence ID" value="PWJ60392.1"/>
    <property type="molecule type" value="Genomic_DNA"/>
</dbReference>
<evidence type="ECO:0000313" key="2">
    <source>
        <dbReference type="EMBL" id="PWJ60392.1"/>
    </source>
</evidence>
<feature type="domain" description="Glycosyltransferase 2-like" evidence="1">
    <location>
        <begin position="2"/>
        <end position="134"/>
    </location>
</feature>
<reference evidence="2 3" key="1">
    <citation type="submission" date="2018-03" db="EMBL/GenBank/DDBJ databases">
        <title>Genomic Encyclopedia of Archaeal and Bacterial Type Strains, Phase II (KMG-II): from individual species to whole genera.</title>
        <authorList>
            <person name="Goeker M."/>
        </authorList>
    </citation>
    <scope>NUCLEOTIDE SEQUENCE [LARGE SCALE GENOMIC DNA]</scope>
    <source>
        <strain evidence="2 3">DSM 100346</strain>
    </source>
</reference>
<dbReference type="Proteomes" id="UP000245880">
    <property type="component" value="Unassembled WGS sequence"/>
</dbReference>
<organism evidence="2 3">
    <name type="scientific">Dyadobacter jejuensis</name>
    <dbReference type="NCBI Taxonomy" id="1082580"/>
    <lineage>
        <taxon>Bacteria</taxon>
        <taxon>Pseudomonadati</taxon>
        <taxon>Bacteroidota</taxon>
        <taxon>Cytophagia</taxon>
        <taxon>Cytophagales</taxon>
        <taxon>Spirosomataceae</taxon>
        <taxon>Dyadobacter</taxon>
    </lineage>
</organism>
<dbReference type="Pfam" id="PF00535">
    <property type="entry name" value="Glycos_transf_2"/>
    <property type="match status" value="1"/>
</dbReference>
<dbReference type="InterPro" id="IPR029044">
    <property type="entry name" value="Nucleotide-diphossugar_trans"/>
</dbReference>
<sequence>MERCLQSILEQTFSDFEVIVTDDSPNGEVRSVIDKYAKDKRLQYFKNEFALGSPENWNEGLRCAKGEYVKIMHHDDWLNNPNSLQTFVNVAKDSDADFIVSSCNNVGPSQTKAHHINKRFRKKWANNNSLILYANYLGNPSTTFFKRHIDSKLNFDVKSLWYVDVIFYYEYKIKHPKIAYIDDILVDTSAGLDTQVTNSAISAKVGVGEFIYVVEKYNLFQRNPFLTHISLLEVLKRYGVTDIQHLEQLLGKSFNRKIPFEILRLPIHHQIYNIIKHICLLA</sequence>
<accession>A0A316AS15</accession>
<name>A0A316AS15_9BACT</name>
<comment type="caution">
    <text evidence="2">The sequence shown here is derived from an EMBL/GenBank/DDBJ whole genome shotgun (WGS) entry which is preliminary data.</text>
</comment>
<proteinExistence type="predicted"/>
<evidence type="ECO:0000259" key="1">
    <source>
        <dbReference type="Pfam" id="PF00535"/>
    </source>
</evidence>
<dbReference type="SUPFAM" id="SSF53448">
    <property type="entry name" value="Nucleotide-diphospho-sugar transferases"/>
    <property type="match status" value="1"/>
</dbReference>
<keyword evidence="3" id="KW-1185">Reference proteome</keyword>
<dbReference type="PANTHER" id="PTHR22916">
    <property type="entry name" value="GLYCOSYLTRANSFERASE"/>
    <property type="match status" value="1"/>
</dbReference>
<dbReference type="GO" id="GO:0016758">
    <property type="term" value="F:hexosyltransferase activity"/>
    <property type="evidence" value="ECO:0007669"/>
    <property type="project" value="UniProtKB-ARBA"/>
</dbReference>
<dbReference type="AlphaFoldDB" id="A0A316AS15"/>